<dbReference type="GO" id="GO:0043165">
    <property type="term" value="P:Gram-negative-bacterium-type cell outer membrane assembly"/>
    <property type="evidence" value="ECO:0007669"/>
    <property type="project" value="InterPro"/>
</dbReference>
<feature type="transmembrane region" description="Helical" evidence="1">
    <location>
        <begin position="12"/>
        <end position="31"/>
    </location>
</feature>
<keyword evidence="1" id="KW-0472">Membrane</keyword>
<feature type="domain" description="LPS-assembly protein LptD central" evidence="2">
    <location>
        <begin position="180"/>
        <end position="556"/>
    </location>
</feature>
<evidence type="ECO:0000313" key="3">
    <source>
        <dbReference type="EMBL" id="VAX20109.1"/>
    </source>
</evidence>
<dbReference type="GO" id="GO:1990351">
    <property type="term" value="C:transporter complex"/>
    <property type="evidence" value="ECO:0007669"/>
    <property type="project" value="TreeGrafter"/>
</dbReference>
<dbReference type="PANTHER" id="PTHR30189:SF1">
    <property type="entry name" value="LPS-ASSEMBLY PROTEIN LPTD"/>
    <property type="match status" value="1"/>
</dbReference>
<dbReference type="Gene3D" id="2.60.450.10">
    <property type="entry name" value="Lipopolysaccharide (LPS) transport protein A like domain"/>
    <property type="match status" value="1"/>
</dbReference>
<keyword evidence="1" id="KW-0812">Transmembrane</keyword>
<accession>A0A3B1BQ86</accession>
<dbReference type="InterPro" id="IPR045659">
    <property type="entry name" value="LptD_2"/>
</dbReference>
<evidence type="ECO:0000256" key="1">
    <source>
        <dbReference type="SAM" id="Phobius"/>
    </source>
</evidence>
<dbReference type="Pfam" id="PF19838">
    <property type="entry name" value="LptD_2"/>
    <property type="match status" value="1"/>
</dbReference>
<proteinExistence type="inferred from homology"/>
<organism evidence="3">
    <name type="scientific">hydrothermal vent metagenome</name>
    <dbReference type="NCBI Taxonomy" id="652676"/>
    <lineage>
        <taxon>unclassified sequences</taxon>
        <taxon>metagenomes</taxon>
        <taxon>ecological metagenomes</taxon>
    </lineage>
</organism>
<dbReference type="EMBL" id="UOGC01000100">
    <property type="protein sequence ID" value="VAX20109.1"/>
    <property type="molecule type" value="Genomic_DNA"/>
</dbReference>
<name>A0A3B1BQ86_9ZZZZ</name>
<keyword evidence="1" id="KW-1133">Transmembrane helix</keyword>
<dbReference type="HAMAP" id="MF_01411">
    <property type="entry name" value="LPS_assembly_LptD"/>
    <property type="match status" value="1"/>
</dbReference>
<protein>
    <recommendedName>
        <fullName evidence="2">LPS-assembly protein LptD central domain-containing protein</fullName>
    </recommendedName>
</protein>
<dbReference type="InterPro" id="IPR020889">
    <property type="entry name" value="LipoPS_assembly_LptD"/>
</dbReference>
<gene>
    <name evidence="3" type="ORF">MNBD_NITROSPINAE01-685</name>
</gene>
<evidence type="ECO:0000259" key="2">
    <source>
        <dbReference type="Pfam" id="PF19838"/>
    </source>
</evidence>
<reference evidence="3" key="1">
    <citation type="submission" date="2018-06" db="EMBL/GenBank/DDBJ databases">
        <authorList>
            <person name="Zhirakovskaya E."/>
        </authorList>
    </citation>
    <scope>NUCLEOTIDE SEQUENCE</scope>
</reference>
<sequence length="732" mass="83607">MRAQFTKTHRRNILVSIVAFQLQVFFVILVAHSEPGEVRIDADNITRNAENKQVEAKGSVIVTQDDKTITGDFAKYSMETGLGEVVGDVTYHDESANISSDKVKFDYNTGQGTMYNASGYFGEDYYFSGDTVERKSEDNYVIIDGAVTTCDEVDPHWRMEADETDVTLEGYAFMKNMVFRAGDVPIFYLPYFIAPAKSKRSTGLLIPGIGYSSKNGATIEQALFLAISDNMDATLTYEYMGQRGNRYAGEYRYILGAGTYGKLNVNYLQETQADNNRDLWKLKYDHRQKLPWKVNGVVHVDMESEASYSREYDNGVNDRTRRYTDSYATLNRTWATRNLYAIVREQKTTLPSSEDTVRKVPSITFTNQQEQILDSLLYGSLTSSFTAYELKSDASGSSTQFDVNRLDLYPVLSLPFTVAPWLSLTPSFGVRYTMYSNGIDENGEELGESFTREYYTAGLALTGPRFSRIFEMDSTARPKAKHLITPSINWSYIPGYEVDGDDRKKVRTIDGIDVAAPRNVISYQILNQLLVKEVLGPQTARTLEVVRFRIAQSYNIREATRNENPETEKRPFSSVLFDLDTKPFPWLMINYETSYDIYEDIQDYEKYEIGYRYEDIFHFALDRRRKFQGRSVKDSIWDTAYFEVNPAGRMSMDYSVIYDEAKSEIFSHVLRTRYKDDCFSLGFDWFERKIGVVDSAGVSTTENETGFLLRVTLEGIGDIFGKGRPKLAGRKL</sequence>
<dbReference type="GO" id="GO:0009279">
    <property type="term" value="C:cell outer membrane"/>
    <property type="evidence" value="ECO:0007669"/>
    <property type="project" value="InterPro"/>
</dbReference>
<dbReference type="PANTHER" id="PTHR30189">
    <property type="entry name" value="LPS-ASSEMBLY PROTEIN"/>
    <property type="match status" value="1"/>
</dbReference>
<dbReference type="AlphaFoldDB" id="A0A3B1BQ86"/>
<dbReference type="InterPro" id="IPR050218">
    <property type="entry name" value="LptD"/>
</dbReference>
<dbReference type="GO" id="GO:0015920">
    <property type="term" value="P:lipopolysaccharide transport"/>
    <property type="evidence" value="ECO:0007669"/>
    <property type="project" value="InterPro"/>
</dbReference>